<proteinExistence type="predicted"/>
<organism evidence="1 2">
    <name type="scientific">Flavobacterium xueshanense</name>
    <dbReference type="NCBI Taxonomy" id="935223"/>
    <lineage>
        <taxon>Bacteria</taxon>
        <taxon>Pseudomonadati</taxon>
        <taxon>Bacteroidota</taxon>
        <taxon>Flavobacteriia</taxon>
        <taxon>Flavobacteriales</taxon>
        <taxon>Flavobacteriaceae</taxon>
        <taxon>Flavobacterium</taxon>
    </lineage>
</organism>
<name>A0A1I2CMQ4_9FLAO</name>
<dbReference type="RefSeq" id="WP_091203631.1">
    <property type="nucleotide sequence ID" value="NZ_FONQ01000003.1"/>
</dbReference>
<dbReference type="STRING" id="935223.SAMN04488131_103118"/>
<dbReference type="OrthoDB" id="8955051at2"/>
<evidence type="ECO:0000313" key="2">
    <source>
        <dbReference type="Proteomes" id="UP000198596"/>
    </source>
</evidence>
<evidence type="ECO:0000313" key="1">
    <source>
        <dbReference type="EMBL" id="SFE69586.1"/>
    </source>
</evidence>
<reference evidence="2" key="1">
    <citation type="submission" date="2016-10" db="EMBL/GenBank/DDBJ databases">
        <authorList>
            <person name="Varghese N."/>
            <person name="Submissions S."/>
        </authorList>
    </citation>
    <scope>NUCLEOTIDE SEQUENCE [LARGE SCALE GENOMIC DNA]</scope>
    <source>
        <strain evidence="2">CGMCC 1.9227</strain>
    </source>
</reference>
<sequence>MEKLRTAIGGYLELEASEIRNCYHPQAIALNTARNALEYLLRVRTFKQIYIPYFTCEVLLEPMAKLNIPVRLYAIDEQLEPLFDFTSLNDDDAFLYTNYFGLKSDYVAQLARQCKQLIVDNAQAFFDKPFQGEPTIYSARKFFGVADGAYLYTDTKSTDKFEQDSSYDRMAHLLIRKDDSAEAGYRHFVANDKALEQNPIKIMSRLTTAILGSIDYETVAQKRIENYRCLEKALHQTNKLTLRLSSDSVPMVYPYWTEDKALRQRLLQEKIYTAAYWPNVKESCRPASLEYRLTAEVVYLPIDQRYGSNDMLNILKYV</sequence>
<protein>
    <recommendedName>
        <fullName evidence="3">dTDP-4-amino-4,6-dideoxygalactose transaminase</fullName>
    </recommendedName>
</protein>
<accession>A0A1I2CMQ4</accession>
<gene>
    <name evidence="1" type="ORF">SAMN04488131_103118</name>
</gene>
<dbReference type="SUPFAM" id="SSF53383">
    <property type="entry name" value="PLP-dependent transferases"/>
    <property type="match status" value="1"/>
</dbReference>
<evidence type="ECO:0008006" key="3">
    <source>
        <dbReference type="Google" id="ProtNLM"/>
    </source>
</evidence>
<dbReference type="EMBL" id="FONQ01000003">
    <property type="protein sequence ID" value="SFE69586.1"/>
    <property type="molecule type" value="Genomic_DNA"/>
</dbReference>
<keyword evidence="2" id="KW-1185">Reference proteome</keyword>
<dbReference type="InterPro" id="IPR015424">
    <property type="entry name" value="PyrdxlP-dep_Trfase"/>
</dbReference>
<dbReference type="AlphaFoldDB" id="A0A1I2CMQ4"/>
<dbReference type="Proteomes" id="UP000198596">
    <property type="component" value="Unassembled WGS sequence"/>
</dbReference>